<dbReference type="EMBL" id="CP002452">
    <property type="protein sequence ID" value="ADV47305.1"/>
    <property type="molecule type" value="Genomic_DNA"/>
</dbReference>
<proteinExistence type="predicted"/>
<evidence type="ECO:0000256" key="1">
    <source>
        <dbReference type="SAM" id="MobiDB-lite"/>
    </source>
</evidence>
<organism evidence="2 3">
    <name type="scientific">Nitratifractor salsuginis (strain DSM 16511 / JCM 12458 / E9I37-1)</name>
    <dbReference type="NCBI Taxonomy" id="749222"/>
    <lineage>
        <taxon>Bacteria</taxon>
        <taxon>Pseudomonadati</taxon>
        <taxon>Campylobacterota</taxon>
        <taxon>Epsilonproteobacteria</taxon>
        <taxon>Campylobacterales</taxon>
        <taxon>Sulfurovaceae</taxon>
        <taxon>Nitratifractor</taxon>
    </lineage>
</organism>
<evidence type="ECO:0000313" key="3">
    <source>
        <dbReference type="Proteomes" id="UP000008633"/>
    </source>
</evidence>
<feature type="region of interest" description="Disordered" evidence="1">
    <location>
        <begin position="127"/>
        <end position="148"/>
    </location>
</feature>
<dbReference type="STRING" id="749222.Nitsa_2064"/>
<dbReference type="eggNOG" id="ENOG5031CI0">
    <property type="taxonomic scope" value="Bacteria"/>
</dbReference>
<evidence type="ECO:0000313" key="2">
    <source>
        <dbReference type="EMBL" id="ADV47305.1"/>
    </source>
</evidence>
<dbReference type="AlphaFoldDB" id="E6X392"/>
<protein>
    <submittedName>
        <fullName evidence="2">Uncharacterized protein</fullName>
    </submittedName>
</protein>
<dbReference type="KEGG" id="nsa:Nitsa_2064"/>
<name>E6X392_NITSE</name>
<accession>E6X392</accession>
<reference evidence="2 3" key="1">
    <citation type="journal article" date="2011" name="Stand. Genomic Sci.">
        <title>Complete genome sequence of Nitratifractor salsuginis type strain (E9I37-1).</title>
        <authorList>
            <person name="Anderson I."/>
            <person name="Sikorski J."/>
            <person name="Zeytun A."/>
            <person name="Nolan M."/>
            <person name="Lapidus A."/>
            <person name="Lucas S."/>
            <person name="Hammon N."/>
            <person name="Deshpande S."/>
            <person name="Cheng J.F."/>
            <person name="Tapia R."/>
            <person name="Han C."/>
            <person name="Goodwin L."/>
            <person name="Pitluck S."/>
            <person name="Liolios K."/>
            <person name="Pagani I."/>
            <person name="Ivanova N."/>
            <person name="Huntemann M."/>
            <person name="Mavromatis K."/>
            <person name="Ovchinikova G."/>
            <person name="Pati A."/>
            <person name="Chen A."/>
            <person name="Palaniappan K."/>
            <person name="Land M."/>
            <person name="Hauser L."/>
            <person name="Brambilla E.M."/>
            <person name="Ngatchou-Djao O.D."/>
            <person name="Rohde M."/>
            <person name="Tindall B.J."/>
            <person name="Goker M."/>
            <person name="Detter J.C."/>
            <person name="Woyke T."/>
            <person name="Bristow J."/>
            <person name="Eisen J.A."/>
            <person name="Markowitz V."/>
            <person name="Hugenholtz P."/>
            <person name="Klenk H.P."/>
            <person name="Kyrpides N.C."/>
        </authorList>
    </citation>
    <scope>NUCLEOTIDE SEQUENCE [LARGE SCALE GENOMIC DNA]</scope>
    <source>
        <strain evidence="3">DSM 16511 / JCM 12458 / E9I37-1</strain>
    </source>
</reference>
<dbReference type="Proteomes" id="UP000008633">
    <property type="component" value="Chromosome"/>
</dbReference>
<gene>
    <name evidence="2" type="ordered locus">Nitsa_2064</name>
</gene>
<reference evidence="3" key="2">
    <citation type="submission" date="2011-01" db="EMBL/GenBank/DDBJ databases">
        <title>The complete genome of Nitratifractor salsuginis DSM 16511.</title>
        <authorList>
            <consortium name="US DOE Joint Genome Institute (JGI-PGF)"/>
            <person name="Lucas S."/>
            <person name="Copeland A."/>
            <person name="Lapidus A."/>
            <person name="Bruce D."/>
            <person name="Goodwin L."/>
            <person name="Pitluck S."/>
            <person name="Kyrpides N."/>
            <person name="Mavromatis K."/>
            <person name="Ivanova N."/>
            <person name="Mikhailova N."/>
            <person name="Zeytun A."/>
            <person name="Detter J.C."/>
            <person name="Tapia R."/>
            <person name="Han C."/>
            <person name="Land M."/>
            <person name="Hauser L."/>
            <person name="Markowitz V."/>
            <person name="Cheng J.-F."/>
            <person name="Hugenholtz P."/>
            <person name="Woyke T."/>
            <person name="Wu D."/>
            <person name="Tindall B."/>
            <person name="Schuetze A."/>
            <person name="Brambilla E."/>
            <person name="Klenk H.-P."/>
            <person name="Eisen J.A."/>
        </authorList>
    </citation>
    <scope>NUCLEOTIDE SEQUENCE [LARGE SCALE GENOMIC DNA]</scope>
    <source>
        <strain evidence="3">DSM 16511 / JCM 12458 / E9I37-1</strain>
    </source>
</reference>
<dbReference type="RefSeq" id="WP_013554990.1">
    <property type="nucleotide sequence ID" value="NC_014935.1"/>
</dbReference>
<keyword evidence="3" id="KW-1185">Reference proteome</keyword>
<sequence>MPKNDPFQSEAYRQIQREHLYRTIAFLLEEGIEFAVAAEVEYLQFEPPLPEEVAERMAPLSLFVLSNYTFESSSVDEEVLSFEAGFGPENFGALVTVPLLAIKQVIVGEYPIAINIAEPSPLEAPETAHSMEALLSNPENQKLLKKKK</sequence>
<dbReference type="OrthoDB" id="5333999at2"/>
<dbReference type="HOGENOM" id="CLU_129236_0_0_7"/>